<reference evidence="1 2" key="1">
    <citation type="journal article" date="2015" name="J. Biotechnol.">
        <title>Complete genome sequence of a malodorant-producing acetogen, Clostridium scatologenes ATCC 25775(T).</title>
        <authorList>
            <person name="Zhu Z."/>
            <person name="Guo T."/>
            <person name="Zheng H."/>
            <person name="Song T."/>
            <person name="Ouyang P."/>
            <person name="Xie J."/>
        </authorList>
    </citation>
    <scope>NUCLEOTIDE SEQUENCE [LARGE SCALE GENOMIC DNA]</scope>
    <source>
        <strain evidence="1 2">ATCC 25775</strain>
    </source>
</reference>
<sequence length="208" mass="24184">MKYDVELLRQENYKPTFWSGGMATELTTYPLNSDYASKNFLWRLGVAKIDILESTFSNLPKVSRKFMVIKGQITLDHEDRYKKLLNPFEQDNFMGDWNTKTYGKASVFNLMTQENYNGELLHLNINHNKQFKFEYKAPLNKDLSAICFYTVNGSFKCTINDKVFETNKNDLLLINCINSSCTHEFTLSNATSEIINIIVSIIYRNSVY</sequence>
<protein>
    <recommendedName>
        <fullName evidence="3">HutD-family protein</fullName>
    </recommendedName>
</protein>
<dbReference type="RefSeq" id="WP_046065932.1">
    <property type="nucleotide sequence ID" value="NZ_CP009933.1"/>
</dbReference>
<dbReference type="InterPro" id="IPR014710">
    <property type="entry name" value="RmlC-like_jellyroll"/>
</dbReference>
<dbReference type="SUPFAM" id="SSF51182">
    <property type="entry name" value="RmlC-like cupins"/>
    <property type="match status" value="1"/>
</dbReference>
<dbReference type="InterPro" id="IPR010282">
    <property type="entry name" value="Uncharacterised_HutD/Ves"/>
</dbReference>
<dbReference type="KEGG" id="csq:CSCA_0505"/>
<dbReference type="AlphaFoldDB" id="A0A0E3JWZ4"/>
<dbReference type="EMBL" id="CP009933">
    <property type="protein sequence ID" value="AKA67630.1"/>
    <property type="molecule type" value="Genomic_DNA"/>
</dbReference>
<evidence type="ECO:0000313" key="2">
    <source>
        <dbReference type="Proteomes" id="UP000033115"/>
    </source>
</evidence>
<proteinExistence type="predicted"/>
<organism evidence="1 2">
    <name type="scientific">Clostridium scatologenes</name>
    <dbReference type="NCBI Taxonomy" id="1548"/>
    <lineage>
        <taxon>Bacteria</taxon>
        <taxon>Bacillati</taxon>
        <taxon>Bacillota</taxon>
        <taxon>Clostridia</taxon>
        <taxon>Eubacteriales</taxon>
        <taxon>Clostridiaceae</taxon>
        <taxon>Clostridium</taxon>
    </lineage>
</organism>
<dbReference type="Proteomes" id="UP000033115">
    <property type="component" value="Chromosome"/>
</dbReference>
<dbReference type="HOGENOM" id="CLU_090931_3_0_9"/>
<dbReference type="InterPro" id="IPR011051">
    <property type="entry name" value="RmlC_Cupin_sf"/>
</dbReference>
<dbReference type="Gene3D" id="2.60.120.10">
    <property type="entry name" value="Jelly Rolls"/>
    <property type="match status" value="1"/>
</dbReference>
<dbReference type="PANTHER" id="PTHR37943">
    <property type="entry name" value="PROTEIN VES"/>
    <property type="match status" value="1"/>
</dbReference>
<keyword evidence="2" id="KW-1185">Reference proteome</keyword>
<dbReference type="PANTHER" id="PTHR37943:SF1">
    <property type="entry name" value="PROTEIN VES"/>
    <property type="match status" value="1"/>
</dbReference>
<name>A0A0E3JWZ4_CLOSL</name>
<dbReference type="STRING" id="1548.CSCA_0505"/>
<accession>A0A0E3JWZ4</accession>
<gene>
    <name evidence="1" type="ORF">CSCA_0505</name>
</gene>
<dbReference type="Pfam" id="PF05962">
    <property type="entry name" value="HutD"/>
    <property type="match status" value="1"/>
</dbReference>
<evidence type="ECO:0000313" key="1">
    <source>
        <dbReference type="EMBL" id="AKA67630.1"/>
    </source>
</evidence>
<evidence type="ECO:0008006" key="3">
    <source>
        <dbReference type="Google" id="ProtNLM"/>
    </source>
</evidence>